<keyword evidence="1" id="KW-1133">Transmembrane helix</keyword>
<dbReference type="KEGG" id="plon:Pla110_17420"/>
<protein>
    <recommendedName>
        <fullName evidence="4">Phage holin family protein</fullName>
    </recommendedName>
</protein>
<dbReference type="AlphaFoldDB" id="A0A518CLB6"/>
<name>A0A518CLB6_9PLAN</name>
<reference evidence="2 3" key="1">
    <citation type="submission" date="2019-02" db="EMBL/GenBank/DDBJ databases">
        <title>Deep-cultivation of Planctomycetes and their phenomic and genomic characterization uncovers novel biology.</title>
        <authorList>
            <person name="Wiegand S."/>
            <person name="Jogler M."/>
            <person name="Boedeker C."/>
            <person name="Pinto D."/>
            <person name="Vollmers J."/>
            <person name="Rivas-Marin E."/>
            <person name="Kohn T."/>
            <person name="Peeters S.H."/>
            <person name="Heuer A."/>
            <person name="Rast P."/>
            <person name="Oberbeckmann S."/>
            <person name="Bunk B."/>
            <person name="Jeske O."/>
            <person name="Meyerdierks A."/>
            <person name="Storesund J.E."/>
            <person name="Kallscheuer N."/>
            <person name="Luecker S."/>
            <person name="Lage O.M."/>
            <person name="Pohl T."/>
            <person name="Merkel B.J."/>
            <person name="Hornburger P."/>
            <person name="Mueller R.-W."/>
            <person name="Bruemmer F."/>
            <person name="Labrenz M."/>
            <person name="Spormann A.M."/>
            <person name="Op den Camp H."/>
            <person name="Overmann J."/>
            <person name="Amann R."/>
            <person name="Jetten M.S.M."/>
            <person name="Mascher T."/>
            <person name="Medema M.H."/>
            <person name="Devos D.P."/>
            <person name="Kaster A.-K."/>
            <person name="Ovreas L."/>
            <person name="Rohde M."/>
            <person name="Galperin M.Y."/>
            <person name="Jogler C."/>
        </authorList>
    </citation>
    <scope>NUCLEOTIDE SEQUENCE [LARGE SCALE GENOMIC DNA]</scope>
    <source>
        <strain evidence="2 3">Pla110</strain>
    </source>
</reference>
<evidence type="ECO:0000256" key="1">
    <source>
        <dbReference type="SAM" id="Phobius"/>
    </source>
</evidence>
<feature type="transmembrane region" description="Helical" evidence="1">
    <location>
        <begin position="50"/>
        <end position="79"/>
    </location>
</feature>
<gene>
    <name evidence="2" type="ORF">Pla110_17420</name>
</gene>
<dbReference type="RefSeq" id="WP_197440594.1">
    <property type="nucleotide sequence ID" value="NZ_CP036281.1"/>
</dbReference>
<dbReference type="Proteomes" id="UP000317178">
    <property type="component" value="Chromosome"/>
</dbReference>
<evidence type="ECO:0000313" key="3">
    <source>
        <dbReference type="Proteomes" id="UP000317178"/>
    </source>
</evidence>
<dbReference type="InterPro" id="IPR009937">
    <property type="entry name" value="Phage_holin_3_6"/>
</dbReference>
<keyword evidence="3" id="KW-1185">Reference proteome</keyword>
<dbReference type="EMBL" id="CP036281">
    <property type="protein sequence ID" value="QDU80020.1"/>
    <property type="molecule type" value="Genomic_DNA"/>
</dbReference>
<evidence type="ECO:0008006" key="4">
    <source>
        <dbReference type="Google" id="ProtNLM"/>
    </source>
</evidence>
<sequence>MSVSNGKRTTHEEPISMRKNIGDLGSDLIALSELQLQLISLDSRAALQKAILPIGLMLLSTGLLVGAFPLALIALTWWLAMATSLTQAAAGGIVAGVAAVLAVILLLVAKKGLQNSTKLLDRSRYELKNNIQWIKRVLSSKTERRDCSDYV</sequence>
<dbReference type="Pfam" id="PF07332">
    <property type="entry name" value="Phage_holin_3_6"/>
    <property type="match status" value="1"/>
</dbReference>
<proteinExistence type="predicted"/>
<accession>A0A518CLB6</accession>
<keyword evidence="1" id="KW-0812">Transmembrane</keyword>
<keyword evidence="1" id="KW-0472">Membrane</keyword>
<organism evidence="2 3">
    <name type="scientific">Polystyrenella longa</name>
    <dbReference type="NCBI Taxonomy" id="2528007"/>
    <lineage>
        <taxon>Bacteria</taxon>
        <taxon>Pseudomonadati</taxon>
        <taxon>Planctomycetota</taxon>
        <taxon>Planctomycetia</taxon>
        <taxon>Planctomycetales</taxon>
        <taxon>Planctomycetaceae</taxon>
        <taxon>Polystyrenella</taxon>
    </lineage>
</organism>
<evidence type="ECO:0000313" key="2">
    <source>
        <dbReference type="EMBL" id="QDU80020.1"/>
    </source>
</evidence>
<feature type="transmembrane region" description="Helical" evidence="1">
    <location>
        <begin position="85"/>
        <end position="109"/>
    </location>
</feature>